<protein>
    <submittedName>
        <fullName evidence="1">Uncharacterized protein</fullName>
    </submittedName>
</protein>
<dbReference type="InterPro" id="IPR029159">
    <property type="entry name" value="CA109-like"/>
</dbReference>
<gene>
    <name evidence="1" type="ORF">DCAR_013930</name>
</gene>
<dbReference type="Gramene" id="KZM98708">
    <property type="protein sequence ID" value="KZM98708"/>
    <property type="gene ID" value="DCAR_013930"/>
</dbReference>
<dbReference type="InterPro" id="IPR038985">
    <property type="entry name" value="OPRN-like"/>
</dbReference>
<comment type="caution">
    <text evidence="1">The sequence shown here is derived from an EMBL/GenBank/DDBJ whole genome shotgun (WGS) entry which is preliminary data.</text>
</comment>
<dbReference type="GO" id="GO:0005635">
    <property type="term" value="C:nuclear envelope"/>
    <property type="evidence" value="ECO:0007669"/>
    <property type="project" value="EnsemblPlants"/>
</dbReference>
<dbReference type="PANTHER" id="PTHR37904">
    <property type="entry name" value="OS10G0566900 PROTEIN"/>
    <property type="match status" value="1"/>
</dbReference>
<dbReference type="EMBL" id="LNRQ01000004">
    <property type="protein sequence ID" value="KZM98708.1"/>
    <property type="molecule type" value="Genomic_DNA"/>
</dbReference>
<name>A0A165XZN6_DAUCS</name>
<dbReference type="GO" id="GO:0005739">
    <property type="term" value="C:mitochondrion"/>
    <property type="evidence" value="ECO:0007669"/>
    <property type="project" value="EnsemblPlants"/>
</dbReference>
<accession>A0A165XZN6</accession>
<evidence type="ECO:0000313" key="1">
    <source>
        <dbReference type="EMBL" id="KZM98708.1"/>
    </source>
</evidence>
<reference evidence="1" key="1">
    <citation type="journal article" date="2016" name="Nat. Genet.">
        <title>A high-quality carrot genome assembly provides new insights into carotenoid accumulation and asterid genome evolution.</title>
        <authorList>
            <person name="Iorizzo M."/>
            <person name="Ellison S."/>
            <person name="Senalik D."/>
            <person name="Zeng P."/>
            <person name="Satapoomin P."/>
            <person name="Huang J."/>
            <person name="Bowman M."/>
            <person name="Iovene M."/>
            <person name="Sanseverino W."/>
            <person name="Cavagnaro P."/>
            <person name="Yildiz M."/>
            <person name="Macko-Podgorni A."/>
            <person name="Moranska E."/>
            <person name="Grzebelus E."/>
            <person name="Grzebelus D."/>
            <person name="Ashrafi H."/>
            <person name="Zheng Z."/>
            <person name="Cheng S."/>
            <person name="Spooner D."/>
            <person name="Van Deynze A."/>
            <person name="Simon P."/>
        </authorList>
    </citation>
    <scope>NUCLEOTIDE SEQUENCE [LARGE SCALE GENOMIC DNA]</scope>
    <source>
        <tissue evidence="1">Leaf</tissue>
    </source>
</reference>
<dbReference type="OMA" id="TMEEFHG"/>
<sequence>MEAMVKKYQQKFKKVKEYIDKWEELQSLLLSQFRSASAIINRLQLIQNSKKYGALKSVDGIGDAIFTKQMNSLQNILLSMNKTLEEFHAVVISLEKIVRDGRQLVKGGGSIQPKVAQLQQRIGIKPSLADCLEGLVQLHDMHRSEYLLKSSVVSALPTITLEPRKDSWFNNTSTSCSESDLEALQQLLVDQPNIPKDEGEGGVDLVE</sequence>
<dbReference type="Pfam" id="PF15011">
    <property type="entry name" value="CA109-like"/>
    <property type="match status" value="1"/>
</dbReference>
<organism evidence="1">
    <name type="scientific">Daucus carota subsp. sativus</name>
    <name type="common">Carrot</name>
    <dbReference type="NCBI Taxonomy" id="79200"/>
    <lineage>
        <taxon>Eukaryota</taxon>
        <taxon>Viridiplantae</taxon>
        <taxon>Streptophyta</taxon>
        <taxon>Embryophyta</taxon>
        <taxon>Tracheophyta</taxon>
        <taxon>Spermatophyta</taxon>
        <taxon>Magnoliopsida</taxon>
        <taxon>eudicotyledons</taxon>
        <taxon>Gunneridae</taxon>
        <taxon>Pentapetalae</taxon>
        <taxon>asterids</taxon>
        <taxon>campanulids</taxon>
        <taxon>Apiales</taxon>
        <taxon>Apiaceae</taxon>
        <taxon>Apioideae</taxon>
        <taxon>Scandiceae</taxon>
        <taxon>Daucinae</taxon>
        <taxon>Daucus</taxon>
        <taxon>Daucus sect. Daucus</taxon>
    </lineage>
</organism>
<dbReference type="PANTHER" id="PTHR37904:SF2">
    <property type="entry name" value="OS10G0566900 PROTEIN"/>
    <property type="match status" value="1"/>
</dbReference>
<dbReference type="AlphaFoldDB" id="A0A165XZN6"/>
<proteinExistence type="predicted"/>
<dbReference type="STRING" id="79200.A0A165XZN6"/>